<comment type="caution">
    <text evidence="1">The sequence shown here is derived from an EMBL/GenBank/DDBJ whole genome shotgun (WGS) entry which is preliminary data.</text>
</comment>
<accession>A0ACC0LVW9</accession>
<proteinExistence type="predicted"/>
<evidence type="ECO:0000313" key="2">
    <source>
        <dbReference type="Proteomes" id="UP001062846"/>
    </source>
</evidence>
<sequence length="1042" mass="111553">MSKTLTPTPNPFFLYRLHRHFSATRPAPLRLRSQLVSLRLTRLLTGEFQRSRAFNAVSCSSNSLGRLSRLDCVASSAASFASSAGGGGGGGIGGSGGGGGGDGASDGGEGKPDSAAVGAEEVSALSPDPQVSAASVNLATETAIVWPVSEAKVVPNWQKCIGETLAKQLTSCGFKSNLRDSGNDNFLEVFERKMDEKRKQLKESGRGLAVSWALCAVCLLGHVSHLFGANASWIHAFHSTGFHLSLSLLTLLGPGRQLITDGLKSLIRGGPNMNTLVGLGALSSFAVSSLAALIPQLGWKSFFEEPIMLIAFVLLGRNLEQRAKIKATSDMTGLLSILPSKARLVVKGDSEELSSTVEVPCNSLSIGDQIVILPGDRVPADGIVRAGRSAIDESSFTGEPLPVTKLPGAEVAAGTINLNGMLTVEVRRPGGKTSMGDIVRLVEEAQSREAPVQRLADKDPFNDIASCTRWLGTSLMESWHSLLPLFCSGTFLVLKFYQVVFKEVQFHWRYSCPAVFWGTPIALAHTSLGPAPYFKQQWSTTNNLGKLADLKYPTFFFQNSRIFNGRMKDEIEKSPSELSSQSSTPAEIHLFLDAHQPLPEPLELGMTKYFPRNNSIDTATHLQTIRCQLKIRSPLEKFDQVVACPCALGLATPTAVLVGTSLGATRGLLLRGGNVLEKFAMVDTIVFDKTGTLTIGRPVVTKVVTRACGSENAQLSEEEVLKLAAGVESNTIHPIGKAIVEAARAANCKNVKVVDGTFMEEPGSGAVATIENKKVSVGTVDWVQRHGVGQNPFQEMEELKNQSVVYVGVDDTLAGLIYFEDQIREDAKHVIESLSKLGVNLYMLSGDKRTTAEYVASAVGIPKEKVLFGVKPEEKKKFIRKLQEDKKIVAMVGDGINDAAALASSHVGVAMGGGVGAASEVSSIVLMGNRLSQLLDALELSRLTMKTVKQNLWWAFGYNMVGIPIAAGMLLPATGTMLTPSIAGALMGLSSIGVMTNSLLLRLRFASKQQNYTDLLSIKAGSDSDLLADQKDKLKHPYVAAR</sequence>
<evidence type="ECO:0000313" key="1">
    <source>
        <dbReference type="EMBL" id="KAI8532273.1"/>
    </source>
</evidence>
<name>A0ACC0LVW9_RHOML</name>
<keyword evidence="2" id="KW-1185">Reference proteome</keyword>
<gene>
    <name evidence="1" type="ORF">RHMOL_Rhmol11G0200600</name>
</gene>
<reference evidence="1" key="1">
    <citation type="submission" date="2022-02" db="EMBL/GenBank/DDBJ databases">
        <title>Plant Genome Project.</title>
        <authorList>
            <person name="Zhang R.-G."/>
        </authorList>
    </citation>
    <scope>NUCLEOTIDE SEQUENCE</scope>
    <source>
        <strain evidence="1">AT1</strain>
    </source>
</reference>
<protein>
    <submittedName>
        <fullName evidence="1">Uncharacterized protein</fullName>
    </submittedName>
</protein>
<dbReference type="EMBL" id="CM046398">
    <property type="protein sequence ID" value="KAI8532273.1"/>
    <property type="molecule type" value="Genomic_DNA"/>
</dbReference>
<dbReference type="Proteomes" id="UP001062846">
    <property type="component" value="Chromosome 11"/>
</dbReference>
<organism evidence="1 2">
    <name type="scientific">Rhododendron molle</name>
    <name type="common">Chinese azalea</name>
    <name type="synonym">Azalea mollis</name>
    <dbReference type="NCBI Taxonomy" id="49168"/>
    <lineage>
        <taxon>Eukaryota</taxon>
        <taxon>Viridiplantae</taxon>
        <taxon>Streptophyta</taxon>
        <taxon>Embryophyta</taxon>
        <taxon>Tracheophyta</taxon>
        <taxon>Spermatophyta</taxon>
        <taxon>Magnoliopsida</taxon>
        <taxon>eudicotyledons</taxon>
        <taxon>Gunneridae</taxon>
        <taxon>Pentapetalae</taxon>
        <taxon>asterids</taxon>
        <taxon>Ericales</taxon>
        <taxon>Ericaceae</taxon>
        <taxon>Ericoideae</taxon>
        <taxon>Rhodoreae</taxon>
        <taxon>Rhododendron</taxon>
    </lineage>
</organism>